<protein>
    <submittedName>
        <fullName evidence="2">Uncharacterized protein</fullName>
    </submittedName>
</protein>
<dbReference type="AlphaFoldDB" id="A0A857FSE9"/>
<dbReference type="RefSeq" id="WP_159262546.1">
    <property type="nucleotide sequence ID" value="NZ_CP041348.1"/>
</dbReference>
<feature type="region of interest" description="Disordered" evidence="1">
    <location>
        <begin position="13"/>
        <end position="32"/>
    </location>
</feature>
<dbReference type="EMBL" id="CP041348">
    <property type="protein sequence ID" value="QHC37193.1"/>
    <property type="molecule type" value="Genomic_DNA"/>
</dbReference>
<dbReference type="OrthoDB" id="450143at2"/>
<evidence type="ECO:0000256" key="1">
    <source>
        <dbReference type="SAM" id="MobiDB-lite"/>
    </source>
</evidence>
<evidence type="ECO:0000313" key="3">
    <source>
        <dbReference type="Proteomes" id="UP000464674"/>
    </source>
</evidence>
<dbReference type="Proteomes" id="UP000464674">
    <property type="component" value="Chromosome"/>
</dbReference>
<sequence>MRGTPRPLYRKVNTRTRGVKHGSGQKFSRDRHTKKALNNPSLQASMHGGQQHGRDYTPLFRFLLSRVGQRWDDVFREACARLDGTAPIFWMVATCEADRCAYFRADENSYFSGLFVGEDGILSLVAPEMNEDSLKPTCACCTHSFNGKVFTQRFGT</sequence>
<gene>
    <name evidence="2" type="ORF">FMA36_12055</name>
</gene>
<name>A0A857FSE9_KOMXY</name>
<organism evidence="2 3">
    <name type="scientific">Komagataeibacter xylinus</name>
    <name type="common">Gluconacetobacter xylinus</name>
    <dbReference type="NCBI Taxonomy" id="28448"/>
    <lineage>
        <taxon>Bacteria</taxon>
        <taxon>Pseudomonadati</taxon>
        <taxon>Pseudomonadota</taxon>
        <taxon>Alphaproteobacteria</taxon>
        <taxon>Acetobacterales</taxon>
        <taxon>Acetobacteraceae</taxon>
        <taxon>Komagataeibacter</taxon>
    </lineage>
</organism>
<evidence type="ECO:0000313" key="2">
    <source>
        <dbReference type="EMBL" id="QHC37193.1"/>
    </source>
</evidence>
<proteinExistence type="predicted"/>
<reference evidence="2 3" key="1">
    <citation type="journal article" date="2020" name="Carbohydr. Polym.">
        <title>Characterization and optimization of production of bacterial cellulose from strain CGMCC 17276 based on whole-genome analysis.</title>
        <authorList>
            <person name="Lu T."/>
            <person name="Gao H."/>
            <person name="Liao B."/>
            <person name="Wu J."/>
            <person name="Zhang W."/>
            <person name="Huang J."/>
            <person name="Liu M."/>
            <person name="Huang J."/>
            <person name="Chang Z."/>
            <person name="Jin M."/>
            <person name="Yi Z."/>
            <person name="Jiang D."/>
        </authorList>
    </citation>
    <scope>NUCLEOTIDE SEQUENCE [LARGE SCALE GENOMIC DNA]</scope>
    <source>
        <strain evidence="2 3">CGMCC 17276</strain>
    </source>
</reference>
<accession>A0A857FSE9</accession>